<accession>A0A1A6GN40</accession>
<sequence length="158" mass="18202">MYDKTRKDSPENRRKKAGSHDFLGPKRHTGYLNSLKDDSRNITYSVTIWTKSSDQNFMVFLNEVQAAITGHKHCHLLAILDELHPDTPPDSRIWLFDFSLYFFQHNPLCMRSTISEVSFPAIPGDKNHRHAEIQDQGLPAATACTIYYVDSQTSVFWN</sequence>
<proteinExistence type="predicted"/>
<dbReference type="EMBL" id="LZPO01087184">
    <property type="protein sequence ID" value="OBS66762.1"/>
    <property type="molecule type" value="Genomic_DNA"/>
</dbReference>
<evidence type="ECO:0000313" key="2">
    <source>
        <dbReference type="EMBL" id="OBS66762.1"/>
    </source>
</evidence>
<dbReference type="STRING" id="56216.A0A1A6GN40"/>
<dbReference type="AlphaFoldDB" id="A0A1A6GN40"/>
<feature type="region of interest" description="Disordered" evidence="1">
    <location>
        <begin position="1"/>
        <end position="25"/>
    </location>
</feature>
<keyword evidence="3" id="KW-1185">Reference proteome</keyword>
<protein>
    <submittedName>
        <fullName evidence="2">Uncharacterized protein</fullName>
    </submittedName>
</protein>
<organism evidence="2 3">
    <name type="scientific">Neotoma lepida</name>
    <name type="common">Desert woodrat</name>
    <dbReference type="NCBI Taxonomy" id="56216"/>
    <lineage>
        <taxon>Eukaryota</taxon>
        <taxon>Metazoa</taxon>
        <taxon>Chordata</taxon>
        <taxon>Craniata</taxon>
        <taxon>Vertebrata</taxon>
        <taxon>Euteleostomi</taxon>
        <taxon>Mammalia</taxon>
        <taxon>Eutheria</taxon>
        <taxon>Euarchontoglires</taxon>
        <taxon>Glires</taxon>
        <taxon>Rodentia</taxon>
        <taxon>Myomorpha</taxon>
        <taxon>Muroidea</taxon>
        <taxon>Cricetidae</taxon>
        <taxon>Neotominae</taxon>
        <taxon>Neotoma</taxon>
    </lineage>
</organism>
<comment type="caution">
    <text evidence="2">The sequence shown here is derived from an EMBL/GenBank/DDBJ whole genome shotgun (WGS) entry which is preliminary data.</text>
</comment>
<reference evidence="2 3" key="1">
    <citation type="submission" date="2016-06" db="EMBL/GenBank/DDBJ databases">
        <title>The Draft Genome Sequence and Annotation of the Desert Woodrat Neotoma lepida.</title>
        <authorList>
            <person name="Campbell M."/>
            <person name="Oakeson K.F."/>
            <person name="Yandell M."/>
            <person name="Halpert J.R."/>
            <person name="Dearing D."/>
        </authorList>
    </citation>
    <scope>NUCLEOTIDE SEQUENCE [LARGE SCALE GENOMIC DNA]</scope>
    <source>
        <strain evidence="2">417</strain>
        <tissue evidence="2">Liver</tissue>
    </source>
</reference>
<feature type="compositionally biased region" description="Basic and acidic residues" evidence="1">
    <location>
        <begin position="1"/>
        <end position="12"/>
    </location>
</feature>
<dbReference type="Proteomes" id="UP000092124">
    <property type="component" value="Unassembled WGS sequence"/>
</dbReference>
<name>A0A1A6GN40_NEOLE</name>
<evidence type="ECO:0000313" key="3">
    <source>
        <dbReference type="Proteomes" id="UP000092124"/>
    </source>
</evidence>
<evidence type="ECO:0000256" key="1">
    <source>
        <dbReference type="SAM" id="MobiDB-lite"/>
    </source>
</evidence>
<gene>
    <name evidence="2" type="ORF">A6R68_04698</name>
</gene>
<dbReference type="OrthoDB" id="9591445at2759"/>